<feature type="region of interest" description="Disordered" evidence="1">
    <location>
        <begin position="1"/>
        <end position="30"/>
    </location>
</feature>
<feature type="compositionally biased region" description="Low complexity" evidence="1">
    <location>
        <begin position="1"/>
        <end position="13"/>
    </location>
</feature>
<evidence type="ECO:0000313" key="3">
    <source>
        <dbReference type="Proteomes" id="UP000250140"/>
    </source>
</evidence>
<evidence type="ECO:0000313" key="2">
    <source>
        <dbReference type="EMBL" id="OCL07778.1"/>
    </source>
</evidence>
<protein>
    <submittedName>
        <fullName evidence="2">Uncharacterized protein</fullName>
    </submittedName>
</protein>
<dbReference type="EMBL" id="KV749787">
    <property type="protein sequence ID" value="OCL07778.1"/>
    <property type="molecule type" value="Genomic_DNA"/>
</dbReference>
<reference evidence="2 3" key="1">
    <citation type="journal article" date="2016" name="Nat. Commun.">
        <title>Ectomycorrhizal ecology is imprinted in the genome of the dominant symbiotic fungus Cenococcum geophilum.</title>
        <authorList>
            <consortium name="DOE Joint Genome Institute"/>
            <person name="Peter M."/>
            <person name="Kohler A."/>
            <person name="Ohm R.A."/>
            <person name="Kuo A."/>
            <person name="Krutzmann J."/>
            <person name="Morin E."/>
            <person name="Arend M."/>
            <person name="Barry K.W."/>
            <person name="Binder M."/>
            <person name="Choi C."/>
            <person name="Clum A."/>
            <person name="Copeland A."/>
            <person name="Grisel N."/>
            <person name="Haridas S."/>
            <person name="Kipfer T."/>
            <person name="LaButti K."/>
            <person name="Lindquist E."/>
            <person name="Lipzen A."/>
            <person name="Maire R."/>
            <person name="Meier B."/>
            <person name="Mihaltcheva S."/>
            <person name="Molinier V."/>
            <person name="Murat C."/>
            <person name="Poggeler S."/>
            <person name="Quandt C.A."/>
            <person name="Sperisen C."/>
            <person name="Tritt A."/>
            <person name="Tisserant E."/>
            <person name="Crous P.W."/>
            <person name="Henrissat B."/>
            <person name="Nehls U."/>
            <person name="Egli S."/>
            <person name="Spatafora J.W."/>
            <person name="Grigoriev I.V."/>
            <person name="Martin F.M."/>
        </authorList>
    </citation>
    <scope>NUCLEOTIDE SEQUENCE [LARGE SCALE GENOMIC DNA]</scope>
    <source>
        <strain evidence="2 3">CBS 207.34</strain>
    </source>
</reference>
<accession>A0A8E2F021</accession>
<dbReference type="AlphaFoldDB" id="A0A8E2F021"/>
<sequence length="190" mass="20647">MKGLPPSSPLLGHSSKHTKRAYPCRPSNLRDEASSSQWAYLNSRRRKTASLPLLHFPGVVRLCPEPTQQPTNSLPSSLPGNPPRAYPRPCPQPARSLRTLGSRGRAAAGNSVLRGIARQYTLAVNVFVLRNLQRLSSASPRMLVSPLVVPEPAEGRLPAFPRSCVMLASACCIMPSPRIKPLLARLGFLS</sequence>
<gene>
    <name evidence="2" type="ORF">AOQ84DRAFT_52563</name>
</gene>
<feature type="compositionally biased region" description="Low complexity" evidence="1">
    <location>
        <begin position="70"/>
        <end position="79"/>
    </location>
</feature>
<dbReference type="Proteomes" id="UP000250140">
    <property type="component" value="Unassembled WGS sequence"/>
</dbReference>
<name>A0A8E2F021_9PEZI</name>
<proteinExistence type="predicted"/>
<keyword evidence="3" id="KW-1185">Reference proteome</keyword>
<organism evidence="2 3">
    <name type="scientific">Glonium stellatum</name>
    <dbReference type="NCBI Taxonomy" id="574774"/>
    <lineage>
        <taxon>Eukaryota</taxon>
        <taxon>Fungi</taxon>
        <taxon>Dikarya</taxon>
        <taxon>Ascomycota</taxon>
        <taxon>Pezizomycotina</taxon>
        <taxon>Dothideomycetes</taxon>
        <taxon>Pleosporomycetidae</taxon>
        <taxon>Gloniales</taxon>
        <taxon>Gloniaceae</taxon>
        <taxon>Glonium</taxon>
    </lineage>
</organism>
<evidence type="ECO:0000256" key="1">
    <source>
        <dbReference type="SAM" id="MobiDB-lite"/>
    </source>
</evidence>
<feature type="region of interest" description="Disordered" evidence="1">
    <location>
        <begin position="64"/>
        <end position="88"/>
    </location>
</feature>